<comment type="caution">
    <text evidence="2">The sequence shown here is derived from an EMBL/GenBank/DDBJ whole genome shotgun (WGS) entry which is preliminary data.</text>
</comment>
<feature type="region of interest" description="Disordered" evidence="1">
    <location>
        <begin position="373"/>
        <end position="412"/>
    </location>
</feature>
<evidence type="ECO:0000256" key="1">
    <source>
        <dbReference type="SAM" id="MobiDB-lite"/>
    </source>
</evidence>
<dbReference type="InterPro" id="IPR027417">
    <property type="entry name" value="P-loop_NTPase"/>
</dbReference>
<dbReference type="Gene3D" id="3.40.50.300">
    <property type="entry name" value="P-loop containing nucleotide triphosphate hydrolases"/>
    <property type="match status" value="1"/>
</dbReference>
<organism evidence="2 3">
    <name type="scientific">Orchesella dallaii</name>
    <dbReference type="NCBI Taxonomy" id="48710"/>
    <lineage>
        <taxon>Eukaryota</taxon>
        <taxon>Metazoa</taxon>
        <taxon>Ecdysozoa</taxon>
        <taxon>Arthropoda</taxon>
        <taxon>Hexapoda</taxon>
        <taxon>Collembola</taxon>
        <taxon>Entomobryomorpha</taxon>
        <taxon>Entomobryoidea</taxon>
        <taxon>Orchesellidae</taxon>
        <taxon>Orchesellinae</taxon>
        <taxon>Orchesella</taxon>
    </lineage>
</organism>
<protein>
    <recommendedName>
        <fullName evidence="4">Guanylate-binding protein N-terminal domain-containing protein</fullName>
    </recommendedName>
</protein>
<evidence type="ECO:0000313" key="2">
    <source>
        <dbReference type="EMBL" id="CAL8135170.1"/>
    </source>
</evidence>
<evidence type="ECO:0000313" key="3">
    <source>
        <dbReference type="Proteomes" id="UP001642540"/>
    </source>
</evidence>
<proteinExistence type="predicted"/>
<reference evidence="2 3" key="1">
    <citation type="submission" date="2024-08" db="EMBL/GenBank/DDBJ databases">
        <authorList>
            <person name="Cucini C."/>
            <person name="Frati F."/>
        </authorList>
    </citation>
    <scope>NUCLEOTIDE SEQUENCE [LARGE SCALE GENOMIC DNA]</scope>
</reference>
<accession>A0ABP1RTH8</accession>
<evidence type="ECO:0008006" key="4">
    <source>
        <dbReference type="Google" id="ProtNLM"/>
    </source>
</evidence>
<name>A0ABP1RTH8_9HEXA</name>
<gene>
    <name evidence="2" type="ORF">ODALV1_LOCUS25861</name>
</gene>
<keyword evidence="3" id="KW-1185">Reference proteome</keyword>
<dbReference type="EMBL" id="CAXLJM020000107">
    <property type="protein sequence ID" value="CAL8135170.1"/>
    <property type="molecule type" value="Genomic_DNA"/>
</dbReference>
<sequence length="758" mass="87012">MAKLKSLPIVRRVNGELVLDLKNFDKILEIINLNSDIPLAIISFVGKRGCGKTFYTNLLIQNLQNNSTGGWLNQVNYNSGNDCHQLPGFPYDKKDSNVSNQTDSGEIRLWAEAFPVKNHGKKFAILIFHLDFHLSQSQSRKGKKLIDSLELFLTLVSSRSVEIQWQTTEFRLLEIYHHILEENKLLFENILAKNSMVYLFRTNQKPSKLPIVVGGTEAVVHFRKMVKKTKSQEVSKVEECHPNVSIAYVDDGKKNLQNSNGSLSLSTIMYRNLEAVINFIADDEEIFPKSLSKTGEELTVGKLKEFMQFCANVANEINEKQTKEKDESQVQSGIHNVNTNTNIPAVVEECQTTDTENTIVNCKTDEKITALKSELSKDKNQPEENKQMNELSHEKPAKSIKEEPTSEESVNLHQKNADAATKDLYIVDFVVKQVQETILKQLKNWEQADGTPITTTLPDLLKSFEEKLTTVLHYIFEKAQGLKEQHRQWLITSSKNNLNEFHQELSTIQNLLQSFQGLITTMATENGYIVPDEFPKLQENMKMQGKSKLKHDISLEYLMRGCNWLISRYRNENQYFFCSLEIISIGVEIIRKFYVEETKRILKDGPYSSITLLNIHFHIISRCITAFISVAELPLDTERLIKFAMPKINKQLSVLKQSNRKMLQLLQKRVTNLIAKAKANYDQNEALNNFLNKKKMTRKEIVVVQGLHEKARAEAVLFLEERITRGEIRNEEKVAGHRMTLLAIIDDYWKGLLPQYVN</sequence>
<feature type="compositionally biased region" description="Basic and acidic residues" evidence="1">
    <location>
        <begin position="373"/>
        <end position="404"/>
    </location>
</feature>
<dbReference type="Proteomes" id="UP001642540">
    <property type="component" value="Unassembled WGS sequence"/>
</dbReference>